<dbReference type="EMBL" id="BAABBQ010000001">
    <property type="protein sequence ID" value="GAA4012477.1"/>
    <property type="molecule type" value="Genomic_DNA"/>
</dbReference>
<feature type="binding site" evidence="8">
    <location>
        <position position="42"/>
    </location>
    <ligand>
        <name>Mg(2+)</name>
        <dbReference type="ChEBI" id="CHEBI:18420"/>
    </ligand>
</feature>
<keyword evidence="8" id="KW-0460">Magnesium</keyword>
<evidence type="ECO:0000256" key="3">
    <source>
        <dbReference type="ARBA" id="ARBA00022664"/>
    </source>
</evidence>
<comment type="caution">
    <text evidence="11">The sequence shown here is derived from an EMBL/GenBank/DDBJ whole genome shotgun (WGS) entry which is preliminary data.</text>
</comment>
<keyword evidence="8" id="KW-0479">Metal-binding</keyword>
<evidence type="ECO:0000313" key="12">
    <source>
        <dbReference type="Proteomes" id="UP001500235"/>
    </source>
</evidence>
<dbReference type="SMART" id="SM00535">
    <property type="entry name" value="RIBOc"/>
    <property type="match status" value="1"/>
</dbReference>
<dbReference type="Pfam" id="PF00035">
    <property type="entry name" value="dsrm"/>
    <property type="match status" value="1"/>
</dbReference>
<evidence type="ECO:0000256" key="4">
    <source>
        <dbReference type="ARBA" id="ARBA00022722"/>
    </source>
</evidence>
<dbReference type="CDD" id="cd10845">
    <property type="entry name" value="DSRM_RNAse_III_family"/>
    <property type="match status" value="1"/>
</dbReference>
<dbReference type="CDD" id="cd00593">
    <property type="entry name" value="RIBOc"/>
    <property type="match status" value="1"/>
</dbReference>
<evidence type="ECO:0000259" key="9">
    <source>
        <dbReference type="PROSITE" id="PS50137"/>
    </source>
</evidence>
<keyword evidence="12" id="KW-1185">Reference proteome</keyword>
<dbReference type="InterPro" id="IPR014720">
    <property type="entry name" value="dsRBD_dom"/>
</dbReference>
<keyword evidence="7 8" id="KW-0694">RNA-binding</keyword>
<dbReference type="Pfam" id="PF14622">
    <property type="entry name" value="Ribonucleas_3_3"/>
    <property type="match status" value="1"/>
</dbReference>
<keyword evidence="5 8" id="KW-0255">Endonuclease</keyword>
<comment type="subcellular location">
    <subcellularLocation>
        <location evidence="8">Cytoplasm</location>
    </subcellularLocation>
</comment>
<feature type="active site" evidence="8">
    <location>
        <position position="46"/>
    </location>
</feature>
<feature type="active site" evidence="8">
    <location>
        <position position="118"/>
    </location>
</feature>
<dbReference type="SUPFAM" id="SSF69065">
    <property type="entry name" value="RNase III domain-like"/>
    <property type="match status" value="1"/>
</dbReference>
<dbReference type="PROSITE" id="PS50137">
    <property type="entry name" value="DS_RBD"/>
    <property type="match status" value="1"/>
</dbReference>
<dbReference type="InterPro" id="IPR011907">
    <property type="entry name" value="RNase_III"/>
</dbReference>
<dbReference type="PANTHER" id="PTHR11207:SF0">
    <property type="entry name" value="RIBONUCLEASE 3"/>
    <property type="match status" value="1"/>
</dbReference>
<dbReference type="HAMAP" id="MF_00104">
    <property type="entry name" value="RNase_III"/>
    <property type="match status" value="1"/>
</dbReference>
<comment type="similarity">
    <text evidence="2">Belongs to the ribonuclease III family.</text>
</comment>
<evidence type="ECO:0000256" key="6">
    <source>
        <dbReference type="ARBA" id="ARBA00022801"/>
    </source>
</evidence>
<evidence type="ECO:0000256" key="2">
    <source>
        <dbReference type="ARBA" id="ARBA00010183"/>
    </source>
</evidence>
<dbReference type="PROSITE" id="PS00517">
    <property type="entry name" value="RNASE_3_1"/>
    <property type="match status" value="1"/>
</dbReference>
<dbReference type="SUPFAM" id="SSF54768">
    <property type="entry name" value="dsRNA-binding domain-like"/>
    <property type="match status" value="1"/>
</dbReference>
<dbReference type="EC" id="3.1.26.3" evidence="8"/>
<dbReference type="Proteomes" id="UP001500235">
    <property type="component" value="Unassembled WGS sequence"/>
</dbReference>
<keyword evidence="6 8" id="KW-0378">Hydrolase</keyword>
<keyword evidence="8" id="KW-0819">tRNA processing</keyword>
<evidence type="ECO:0000313" key="11">
    <source>
        <dbReference type="EMBL" id="GAA4012477.1"/>
    </source>
</evidence>
<keyword evidence="8" id="KW-0699">rRNA-binding</keyword>
<comment type="cofactor">
    <cofactor evidence="8">
        <name>Mg(2+)</name>
        <dbReference type="ChEBI" id="CHEBI:18420"/>
    </cofactor>
</comment>
<dbReference type="RefSeq" id="WP_344706091.1">
    <property type="nucleotide sequence ID" value="NZ_BAABBQ010000001.1"/>
</dbReference>
<feature type="binding site" evidence="8">
    <location>
        <position position="115"/>
    </location>
    <ligand>
        <name>Mg(2+)</name>
        <dbReference type="ChEBI" id="CHEBI:18420"/>
    </ligand>
</feature>
<dbReference type="InterPro" id="IPR000999">
    <property type="entry name" value="RNase_III_dom"/>
</dbReference>
<proteinExistence type="inferred from homology"/>
<keyword evidence="4 8" id="KW-0540">Nuclease</keyword>
<feature type="domain" description="RNase III" evidence="10">
    <location>
        <begin position="7"/>
        <end position="129"/>
    </location>
</feature>
<dbReference type="InterPro" id="IPR036389">
    <property type="entry name" value="RNase_III_sf"/>
</dbReference>
<dbReference type="Gene3D" id="1.10.1520.10">
    <property type="entry name" value="Ribonuclease III domain"/>
    <property type="match status" value="1"/>
</dbReference>
<dbReference type="PROSITE" id="PS50142">
    <property type="entry name" value="RNASE_3_2"/>
    <property type="match status" value="1"/>
</dbReference>
<organism evidence="11 12">
    <name type="scientific">Sphingomonas swuensis</name>
    <dbReference type="NCBI Taxonomy" id="977800"/>
    <lineage>
        <taxon>Bacteria</taxon>
        <taxon>Pseudomonadati</taxon>
        <taxon>Pseudomonadota</taxon>
        <taxon>Alphaproteobacteria</taxon>
        <taxon>Sphingomonadales</taxon>
        <taxon>Sphingomonadaceae</taxon>
        <taxon>Sphingomonas</taxon>
    </lineage>
</organism>
<evidence type="ECO:0000256" key="1">
    <source>
        <dbReference type="ARBA" id="ARBA00000109"/>
    </source>
</evidence>
<evidence type="ECO:0000256" key="8">
    <source>
        <dbReference type="HAMAP-Rule" id="MF_00104"/>
    </source>
</evidence>
<comment type="subunit">
    <text evidence="8">Homodimer.</text>
</comment>
<name>A0ABP7SJ29_9SPHN</name>
<protein>
    <recommendedName>
        <fullName evidence="8">Ribonuclease 3</fullName>
        <ecNumber evidence="8">3.1.26.3</ecNumber>
    </recommendedName>
    <alternativeName>
        <fullName evidence="8">Ribonuclease III</fullName>
        <shortName evidence="8">RNase III</shortName>
    </alternativeName>
</protein>
<feature type="domain" description="DRBM" evidence="9">
    <location>
        <begin position="155"/>
        <end position="223"/>
    </location>
</feature>
<keyword evidence="3 8" id="KW-0507">mRNA processing</keyword>
<keyword evidence="8" id="KW-0963">Cytoplasm</keyword>
<dbReference type="Gene3D" id="3.30.160.20">
    <property type="match status" value="1"/>
</dbReference>
<dbReference type="NCBIfam" id="TIGR02191">
    <property type="entry name" value="RNaseIII"/>
    <property type="match status" value="1"/>
</dbReference>
<feature type="binding site" evidence="8">
    <location>
        <position position="118"/>
    </location>
    <ligand>
        <name>Mg(2+)</name>
        <dbReference type="ChEBI" id="CHEBI:18420"/>
    </ligand>
</feature>
<evidence type="ECO:0000259" key="10">
    <source>
        <dbReference type="PROSITE" id="PS50142"/>
    </source>
</evidence>
<evidence type="ECO:0000256" key="5">
    <source>
        <dbReference type="ARBA" id="ARBA00022759"/>
    </source>
</evidence>
<sequence>MSGANVKAFVAERLGHAPKELSLFERALTHPSHGKQHYQRLEFLGDRVLGLVIAEWLEERFPRDPEGQLSHRLTSLVSRATCAEVGQAIGVPATMRLGRQAREDGAARSENVVGDVVEALIAALYLDGGLEKARQFIRVHWEPHLAVLGGEAPRHPKSLLHELAEARKRRSPAYEVVHTSGPSHAPKFTVKVSLGSLGEAEGVGSSKQEAETAAAAAMLEKLK</sequence>
<gene>
    <name evidence="8 11" type="primary">rnc</name>
    <name evidence="11" type="ORF">GCM10022280_07960</name>
</gene>
<comment type="function">
    <text evidence="8">Digests double-stranded RNA. Involved in the processing of primary rRNA transcript to yield the immediate precursors to the large and small rRNAs (23S and 16S). Processes some mRNAs, and tRNAs when they are encoded in the rRNA operon. Processes pre-crRNA and tracrRNA of type II CRISPR loci if present in the organism.</text>
</comment>
<dbReference type="PANTHER" id="PTHR11207">
    <property type="entry name" value="RIBONUCLEASE III"/>
    <property type="match status" value="1"/>
</dbReference>
<comment type="catalytic activity">
    <reaction evidence="1 8">
        <text>Endonucleolytic cleavage to 5'-phosphomonoester.</text>
        <dbReference type="EC" id="3.1.26.3"/>
    </reaction>
</comment>
<reference evidence="12" key="1">
    <citation type="journal article" date="2019" name="Int. J. Syst. Evol. Microbiol.">
        <title>The Global Catalogue of Microorganisms (GCM) 10K type strain sequencing project: providing services to taxonomists for standard genome sequencing and annotation.</title>
        <authorList>
            <consortium name="The Broad Institute Genomics Platform"/>
            <consortium name="The Broad Institute Genome Sequencing Center for Infectious Disease"/>
            <person name="Wu L."/>
            <person name="Ma J."/>
        </authorList>
    </citation>
    <scope>NUCLEOTIDE SEQUENCE [LARGE SCALE GENOMIC DNA]</scope>
    <source>
        <strain evidence="12">JCM 17563</strain>
    </source>
</reference>
<dbReference type="SMART" id="SM00358">
    <property type="entry name" value="DSRM"/>
    <property type="match status" value="1"/>
</dbReference>
<accession>A0ABP7SJ29</accession>
<keyword evidence="8" id="KW-0698">rRNA processing</keyword>
<evidence type="ECO:0000256" key="7">
    <source>
        <dbReference type="ARBA" id="ARBA00022884"/>
    </source>
</evidence>